<dbReference type="Proteomes" id="UP000271098">
    <property type="component" value="Unassembled WGS sequence"/>
</dbReference>
<organism evidence="3">
    <name type="scientific">Gongylonema pulchrum</name>
    <dbReference type="NCBI Taxonomy" id="637853"/>
    <lineage>
        <taxon>Eukaryota</taxon>
        <taxon>Metazoa</taxon>
        <taxon>Ecdysozoa</taxon>
        <taxon>Nematoda</taxon>
        <taxon>Chromadorea</taxon>
        <taxon>Rhabditida</taxon>
        <taxon>Spirurina</taxon>
        <taxon>Spiruromorpha</taxon>
        <taxon>Spiruroidea</taxon>
        <taxon>Gongylonematidae</taxon>
        <taxon>Gongylonema</taxon>
    </lineage>
</organism>
<keyword evidence="2" id="KW-1185">Reference proteome</keyword>
<dbReference type="InterPro" id="IPR014729">
    <property type="entry name" value="Rossmann-like_a/b/a_fold"/>
</dbReference>
<reference evidence="1 2" key="2">
    <citation type="submission" date="2018-11" db="EMBL/GenBank/DDBJ databases">
        <authorList>
            <consortium name="Pathogen Informatics"/>
        </authorList>
    </citation>
    <scope>NUCLEOTIDE SEQUENCE [LARGE SCALE GENOMIC DNA]</scope>
</reference>
<evidence type="ECO:0000313" key="2">
    <source>
        <dbReference type="Proteomes" id="UP000271098"/>
    </source>
</evidence>
<proteinExistence type="predicted"/>
<protein>
    <submittedName>
        <fullName evidence="3">Zn-ribbon containing protein</fullName>
    </submittedName>
</protein>
<dbReference type="EMBL" id="UYRT01082656">
    <property type="protein sequence ID" value="VDN26290.1"/>
    <property type="molecule type" value="Genomic_DNA"/>
</dbReference>
<dbReference type="Gene3D" id="3.40.50.620">
    <property type="entry name" value="HUPs"/>
    <property type="match status" value="1"/>
</dbReference>
<dbReference type="AlphaFoldDB" id="A0A183E3P6"/>
<dbReference type="OrthoDB" id="25129at2759"/>
<evidence type="ECO:0000313" key="1">
    <source>
        <dbReference type="EMBL" id="VDN26290.1"/>
    </source>
</evidence>
<accession>A0A183E3P6</accession>
<evidence type="ECO:0000313" key="3">
    <source>
        <dbReference type="WBParaSite" id="GPUH_0001560801-mRNA-1"/>
    </source>
</evidence>
<sequence length="50" mass="5704">MSEERVCVKCPNPATLCSTDARKAAYCKSCFMQMVKHKFSSAIGKRRLYK</sequence>
<dbReference type="WBParaSite" id="GPUH_0001560801-mRNA-1">
    <property type="protein sequence ID" value="GPUH_0001560801-mRNA-1"/>
    <property type="gene ID" value="GPUH_0001560801"/>
</dbReference>
<name>A0A183E3P6_9BILA</name>
<gene>
    <name evidence="1" type="ORF">GPUH_LOCUS15588</name>
</gene>
<reference evidence="3" key="1">
    <citation type="submission" date="2016-06" db="UniProtKB">
        <authorList>
            <consortium name="WormBaseParasite"/>
        </authorList>
    </citation>
    <scope>IDENTIFICATION</scope>
</reference>